<name>A0AAV7UDK5_PLEWA</name>
<reference evidence="2" key="1">
    <citation type="journal article" date="2022" name="bioRxiv">
        <title>Sequencing and chromosome-scale assembly of the giantPleurodeles waltlgenome.</title>
        <authorList>
            <person name="Brown T."/>
            <person name="Elewa A."/>
            <person name="Iarovenko S."/>
            <person name="Subramanian E."/>
            <person name="Araus A.J."/>
            <person name="Petzold A."/>
            <person name="Susuki M."/>
            <person name="Suzuki K.-i.T."/>
            <person name="Hayashi T."/>
            <person name="Toyoda A."/>
            <person name="Oliveira C."/>
            <person name="Osipova E."/>
            <person name="Leigh N.D."/>
            <person name="Simon A."/>
            <person name="Yun M.H."/>
        </authorList>
    </citation>
    <scope>NUCLEOTIDE SEQUENCE</scope>
    <source>
        <strain evidence="2">20211129_DDA</strain>
        <tissue evidence="2">Liver</tissue>
    </source>
</reference>
<protein>
    <submittedName>
        <fullName evidence="2">Uncharacterized protein</fullName>
    </submittedName>
</protein>
<keyword evidence="3" id="KW-1185">Reference proteome</keyword>
<feature type="region of interest" description="Disordered" evidence="1">
    <location>
        <begin position="24"/>
        <end position="60"/>
    </location>
</feature>
<proteinExistence type="predicted"/>
<dbReference type="EMBL" id="JANPWB010000005">
    <property type="protein sequence ID" value="KAJ1185813.1"/>
    <property type="molecule type" value="Genomic_DNA"/>
</dbReference>
<sequence>MPLHCPRTLAAAPTEVRIRTLLGKDQGHDPPEVLEHTYNAAPSGSPAAAPPTRQQQLRAARQVLQPHTGKEVYNYFYNSKEHFCCGVEIQVGIKLNVRIITELDSQLQSLRKV</sequence>
<evidence type="ECO:0000313" key="3">
    <source>
        <dbReference type="Proteomes" id="UP001066276"/>
    </source>
</evidence>
<organism evidence="2 3">
    <name type="scientific">Pleurodeles waltl</name>
    <name type="common">Iberian ribbed newt</name>
    <dbReference type="NCBI Taxonomy" id="8319"/>
    <lineage>
        <taxon>Eukaryota</taxon>
        <taxon>Metazoa</taxon>
        <taxon>Chordata</taxon>
        <taxon>Craniata</taxon>
        <taxon>Vertebrata</taxon>
        <taxon>Euteleostomi</taxon>
        <taxon>Amphibia</taxon>
        <taxon>Batrachia</taxon>
        <taxon>Caudata</taxon>
        <taxon>Salamandroidea</taxon>
        <taxon>Salamandridae</taxon>
        <taxon>Pleurodelinae</taxon>
        <taxon>Pleurodeles</taxon>
    </lineage>
</organism>
<dbReference type="AlphaFoldDB" id="A0AAV7UDK5"/>
<feature type="compositionally biased region" description="Low complexity" evidence="1">
    <location>
        <begin position="40"/>
        <end position="60"/>
    </location>
</feature>
<evidence type="ECO:0000256" key="1">
    <source>
        <dbReference type="SAM" id="MobiDB-lite"/>
    </source>
</evidence>
<gene>
    <name evidence="2" type="ORF">NDU88_002600</name>
</gene>
<comment type="caution">
    <text evidence="2">The sequence shown here is derived from an EMBL/GenBank/DDBJ whole genome shotgun (WGS) entry which is preliminary data.</text>
</comment>
<accession>A0AAV7UDK5</accession>
<feature type="compositionally biased region" description="Basic and acidic residues" evidence="1">
    <location>
        <begin position="25"/>
        <end position="35"/>
    </location>
</feature>
<evidence type="ECO:0000313" key="2">
    <source>
        <dbReference type="EMBL" id="KAJ1185813.1"/>
    </source>
</evidence>
<dbReference type="Proteomes" id="UP001066276">
    <property type="component" value="Chromosome 3_1"/>
</dbReference>